<dbReference type="GO" id="GO:0006281">
    <property type="term" value="P:DNA repair"/>
    <property type="evidence" value="ECO:0007669"/>
    <property type="project" value="UniProtKB-ARBA"/>
</dbReference>
<dbReference type="Proteomes" id="UP001174909">
    <property type="component" value="Unassembled WGS sequence"/>
</dbReference>
<name>A0AA35VUE5_GEOBA</name>
<proteinExistence type="predicted"/>
<dbReference type="EMBL" id="CASHTH010000157">
    <property type="protein sequence ID" value="CAI7992727.1"/>
    <property type="molecule type" value="Genomic_DNA"/>
</dbReference>
<evidence type="ECO:0000313" key="3">
    <source>
        <dbReference type="Proteomes" id="UP001174909"/>
    </source>
</evidence>
<sequence>MTTQTKAPPHSSSALELPLRRFTVAEYHAMAEAGILTEDDRVELLDGVIVNMAPIGSRHLGCVNAYVRAFTEAVGRRAIVQVQSPIRLDDGTEPQPDLVLLQERADFYASGHAGPQDVLLVIEVADSSVDYDRDEKLPRCRDTGRYRDAGWAFIP</sequence>
<dbReference type="InterPro" id="IPR011335">
    <property type="entry name" value="Restrct_endonuc-II-like"/>
</dbReference>
<dbReference type="PANTHER" id="PTHR35400">
    <property type="entry name" value="SLR1083 PROTEIN"/>
    <property type="match status" value="1"/>
</dbReference>
<evidence type="ECO:0000313" key="2">
    <source>
        <dbReference type="EMBL" id="CAI7992727.1"/>
    </source>
</evidence>
<dbReference type="InterPro" id="IPR008538">
    <property type="entry name" value="Uma2"/>
</dbReference>
<organism evidence="2 3">
    <name type="scientific">Geodia barretti</name>
    <name type="common">Barrett's horny sponge</name>
    <dbReference type="NCBI Taxonomy" id="519541"/>
    <lineage>
        <taxon>Eukaryota</taxon>
        <taxon>Metazoa</taxon>
        <taxon>Porifera</taxon>
        <taxon>Demospongiae</taxon>
        <taxon>Heteroscleromorpha</taxon>
        <taxon>Tetractinellida</taxon>
        <taxon>Astrophorina</taxon>
        <taxon>Geodiidae</taxon>
        <taxon>Geodia</taxon>
    </lineage>
</organism>
<gene>
    <name evidence="2" type="ORF">GBAR_LOCUS1100</name>
</gene>
<dbReference type="CDD" id="cd06260">
    <property type="entry name" value="DUF820-like"/>
    <property type="match status" value="1"/>
</dbReference>
<dbReference type="PANTHER" id="PTHR35400:SF1">
    <property type="entry name" value="SLR1083 PROTEIN"/>
    <property type="match status" value="1"/>
</dbReference>
<comment type="caution">
    <text evidence="2">The sequence shown here is derived from an EMBL/GenBank/DDBJ whole genome shotgun (WGS) entry which is preliminary data.</text>
</comment>
<dbReference type="SUPFAM" id="SSF52980">
    <property type="entry name" value="Restriction endonuclease-like"/>
    <property type="match status" value="1"/>
</dbReference>
<keyword evidence="3" id="KW-1185">Reference proteome</keyword>
<accession>A0AA35VUE5</accession>
<dbReference type="AlphaFoldDB" id="A0AA35VUE5"/>
<dbReference type="Gene3D" id="3.90.1570.10">
    <property type="entry name" value="tt1808, chain A"/>
    <property type="match status" value="1"/>
</dbReference>
<feature type="domain" description="Putative restriction endonuclease" evidence="1">
    <location>
        <begin position="25"/>
        <end position="141"/>
    </location>
</feature>
<dbReference type="InterPro" id="IPR012296">
    <property type="entry name" value="Nuclease_put_TT1808"/>
</dbReference>
<evidence type="ECO:0000259" key="1">
    <source>
        <dbReference type="Pfam" id="PF05685"/>
    </source>
</evidence>
<dbReference type="Pfam" id="PF05685">
    <property type="entry name" value="Uma2"/>
    <property type="match status" value="1"/>
</dbReference>
<reference evidence="2" key="1">
    <citation type="submission" date="2023-03" db="EMBL/GenBank/DDBJ databases">
        <authorList>
            <person name="Steffen K."/>
            <person name="Cardenas P."/>
        </authorList>
    </citation>
    <scope>NUCLEOTIDE SEQUENCE</scope>
</reference>
<protein>
    <recommendedName>
        <fullName evidence="1">Putative restriction endonuclease domain-containing protein</fullName>
    </recommendedName>
</protein>